<dbReference type="InterPro" id="IPR007138">
    <property type="entry name" value="ABM_dom"/>
</dbReference>
<name>A0A6F8YG95_9ACTN</name>
<sequence>MEGVAVSEIQGIARFRFHEGLIGEFKRLSEECMEIVRAKDTGTLQYEIYFNDDQSEAIVLERYRDSEALVEHLANVGHLMEAILATASVSGEVLGEANAELRAMLAGSEVRLFAPFQSM</sequence>
<dbReference type="EMBL" id="AP022871">
    <property type="protein sequence ID" value="BCB85063.1"/>
    <property type="molecule type" value="Genomic_DNA"/>
</dbReference>
<reference evidence="2 3" key="2">
    <citation type="submission" date="2020-03" db="EMBL/GenBank/DDBJ databases">
        <authorList>
            <person name="Ichikawa N."/>
            <person name="Kimura A."/>
            <person name="Kitahashi Y."/>
            <person name="Uohara A."/>
        </authorList>
    </citation>
    <scope>NUCLEOTIDE SEQUENCE [LARGE SCALE GENOMIC DNA]</scope>
    <source>
        <strain evidence="2 3">NBRC 105367</strain>
    </source>
</reference>
<evidence type="ECO:0000313" key="2">
    <source>
        <dbReference type="EMBL" id="BCB85063.1"/>
    </source>
</evidence>
<dbReference type="SUPFAM" id="SSF54909">
    <property type="entry name" value="Dimeric alpha+beta barrel"/>
    <property type="match status" value="1"/>
</dbReference>
<proteinExistence type="predicted"/>
<protein>
    <recommendedName>
        <fullName evidence="1">ABM domain-containing protein</fullName>
    </recommendedName>
</protein>
<dbReference type="Gene3D" id="3.30.70.100">
    <property type="match status" value="1"/>
</dbReference>
<evidence type="ECO:0000313" key="3">
    <source>
        <dbReference type="Proteomes" id="UP000503011"/>
    </source>
</evidence>
<gene>
    <name evidence="2" type="ORF">Psuf_023760</name>
</gene>
<evidence type="ECO:0000259" key="1">
    <source>
        <dbReference type="Pfam" id="PF03992"/>
    </source>
</evidence>
<dbReference type="KEGG" id="psuu:Psuf_023760"/>
<accession>A0A6F8YG95</accession>
<dbReference type="Proteomes" id="UP000503011">
    <property type="component" value="Chromosome"/>
</dbReference>
<organism evidence="2 3">
    <name type="scientific">Phytohabitans suffuscus</name>
    <dbReference type="NCBI Taxonomy" id="624315"/>
    <lineage>
        <taxon>Bacteria</taxon>
        <taxon>Bacillati</taxon>
        <taxon>Actinomycetota</taxon>
        <taxon>Actinomycetes</taxon>
        <taxon>Micromonosporales</taxon>
        <taxon>Micromonosporaceae</taxon>
    </lineage>
</organism>
<dbReference type="Pfam" id="PF03992">
    <property type="entry name" value="ABM"/>
    <property type="match status" value="1"/>
</dbReference>
<reference evidence="2 3" key="1">
    <citation type="submission" date="2020-03" db="EMBL/GenBank/DDBJ databases">
        <title>Whole genome shotgun sequence of Phytohabitans suffuscus NBRC 105367.</title>
        <authorList>
            <person name="Komaki H."/>
            <person name="Tamura T."/>
        </authorList>
    </citation>
    <scope>NUCLEOTIDE SEQUENCE [LARGE SCALE GENOMIC DNA]</scope>
    <source>
        <strain evidence="2 3">NBRC 105367</strain>
    </source>
</reference>
<feature type="domain" description="ABM" evidence="1">
    <location>
        <begin position="12"/>
        <end position="75"/>
    </location>
</feature>
<dbReference type="AlphaFoldDB" id="A0A6F8YG95"/>
<dbReference type="InterPro" id="IPR011008">
    <property type="entry name" value="Dimeric_a/b-barrel"/>
</dbReference>
<keyword evidence="3" id="KW-1185">Reference proteome</keyword>